<evidence type="ECO:0000313" key="2">
    <source>
        <dbReference type="EMBL" id="KAK0658894.1"/>
    </source>
</evidence>
<keyword evidence="1" id="KW-0472">Membrane</keyword>
<organism evidence="2 3">
    <name type="scientific">Cercophora samala</name>
    <dbReference type="NCBI Taxonomy" id="330535"/>
    <lineage>
        <taxon>Eukaryota</taxon>
        <taxon>Fungi</taxon>
        <taxon>Dikarya</taxon>
        <taxon>Ascomycota</taxon>
        <taxon>Pezizomycotina</taxon>
        <taxon>Sordariomycetes</taxon>
        <taxon>Sordariomycetidae</taxon>
        <taxon>Sordariales</taxon>
        <taxon>Lasiosphaeriaceae</taxon>
        <taxon>Cercophora</taxon>
    </lineage>
</organism>
<feature type="transmembrane region" description="Helical" evidence="1">
    <location>
        <begin position="40"/>
        <end position="59"/>
    </location>
</feature>
<name>A0AA40D3G3_9PEZI</name>
<dbReference type="EMBL" id="JAULSY010000196">
    <property type="protein sequence ID" value="KAK0658894.1"/>
    <property type="molecule type" value="Genomic_DNA"/>
</dbReference>
<keyword evidence="1" id="KW-1133">Transmembrane helix</keyword>
<keyword evidence="1" id="KW-0812">Transmembrane</keyword>
<evidence type="ECO:0000256" key="1">
    <source>
        <dbReference type="SAM" id="Phobius"/>
    </source>
</evidence>
<comment type="caution">
    <text evidence="2">The sequence shown here is derived from an EMBL/GenBank/DDBJ whole genome shotgun (WGS) entry which is preliminary data.</text>
</comment>
<keyword evidence="3" id="KW-1185">Reference proteome</keyword>
<dbReference type="Proteomes" id="UP001174997">
    <property type="component" value="Unassembled WGS sequence"/>
</dbReference>
<protein>
    <submittedName>
        <fullName evidence="2">Uncharacterized protein</fullName>
    </submittedName>
</protein>
<evidence type="ECO:0000313" key="3">
    <source>
        <dbReference type="Proteomes" id="UP001174997"/>
    </source>
</evidence>
<sequence length="101" mass="10816">MWVGFQILASAGTALIFTATLPLTLAPVRGKKVAVATGTYSFVRSFGLVWGVTMASIVFNGQSNTRLESSTVLIGIYIHALNAVWYLMVGMVGLDFVVVCK</sequence>
<gene>
    <name evidence="2" type="ORF">QBC41DRAFT_331823</name>
</gene>
<accession>A0AA40D3G3</accession>
<feature type="transmembrane region" description="Helical" evidence="1">
    <location>
        <begin position="71"/>
        <end position="94"/>
    </location>
</feature>
<reference evidence="2" key="1">
    <citation type="submission" date="2023-06" db="EMBL/GenBank/DDBJ databases">
        <title>Genome-scale phylogeny and comparative genomics of the fungal order Sordariales.</title>
        <authorList>
            <consortium name="Lawrence Berkeley National Laboratory"/>
            <person name="Hensen N."/>
            <person name="Bonometti L."/>
            <person name="Westerberg I."/>
            <person name="Brannstrom I.O."/>
            <person name="Guillou S."/>
            <person name="Cros-Aarteil S."/>
            <person name="Calhoun S."/>
            <person name="Haridas S."/>
            <person name="Kuo A."/>
            <person name="Mondo S."/>
            <person name="Pangilinan J."/>
            <person name="Riley R."/>
            <person name="Labutti K."/>
            <person name="Andreopoulos B."/>
            <person name="Lipzen A."/>
            <person name="Chen C."/>
            <person name="Yanf M."/>
            <person name="Daum C."/>
            <person name="Ng V."/>
            <person name="Clum A."/>
            <person name="Steindorff A."/>
            <person name="Ohm R."/>
            <person name="Martin F."/>
            <person name="Silar P."/>
            <person name="Natvig D."/>
            <person name="Lalanne C."/>
            <person name="Gautier V."/>
            <person name="Ament-Velasquez S.L."/>
            <person name="Kruys A."/>
            <person name="Hutchinson M.I."/>
            <person name="Powell A.J."/>
            <person name="Barry K."/>
            <person name="Miller A.N."/>
            <person name="Grigoriev I.V."/>
            <person name="Debuchy R."/>
            <person name="Gladieux P."/>
            <person name="Thoren M.H."/>
            <person name="Johannesson H."/>
        </authorList>
    </citation>
    <scope>NUCLEOTIDE SEQUENCE</scope>
    <source>
        <strain evidence="2">CBS 307.81</strain>
    </source>
</reference>
<proteinExistence type="predicted"/>
<dbReference type="AlphaFoldDB" id="A0AA40D3G3"/>